<reference evidence="1 2" key="1">
    <citation type="submission" date="2020-09" db="EMBL/GenBank/DDBJ databases">
        <title>Genome seq and assembly of Chryseobacterium sp.</title>
        <authorList>
            <person name="Chhetri G."/>
        </authorList>
    </citation>
    <scope>NUCLEOTIDE SEQUENCE [LARGE SCALE GENOMIC DNA]</scope>
    <source>
        <strain evidence="1 2">GCR10</strain>
    </source>
</reference>
<comment type="caution">
    <text evidence="1">The sequence shown here is derived from an EMBL/GenBank/DDBJ whole genome shotgun (WGS) entry which is preliminary data.</text>
</comment>
<dbReference type="EMBL" id="JACYFS010000002">
    <property type="protein sequence ID" value="MBD8082650.1"/>
    <property type="molecule type" value="Genomic_DNA"/>
</dbReference>
<evidence type="ECO:0000313" key="1">
    <source>
        <dbReference type="EMBL" id="MBD8082650.1"/>
    </source>
</evidence>
<organism evidence="1 2">
    <name type="scientific">Chryseobacterium caseinilyticum</name>
    <dbReference type="NCBI Taxonomy" id="2771428"/>
    <lineage>
        <taxon>Bacteria</taxon>
        <taxon>Pseudomonadati</taxon>
        <taxon>Bacteroidota</taxon>
        <taxon>Flavobacteriia</taxon>
        <taxon>Flavobacteriales</taxon>
        <taxon>Weeksellaceae</taxon>
        <taxon>Chryseobacterium group</taxon>
        <taxon>Chryseobacterium</taxon>
    </lineage>
</organism>
<sequence>MIDEQVFNAKISELENLKGSNVSQTIELIRKTSKHSSNYYLILDAFVTKLGLGFVNSVMIDKNDKIIGYIPQLTFHPRNVFNEIEPVKEFSYVAMDVKSSSKLLAKEVIYQIMRFDDLENFIEW</sequence>
<dbReference type="Proteomes" id="UP000637299">
    <property type="component" value="Unassembled WGS sequence"/>
</dbReference>
<accession>A0ABR8ZBP2</accession>
<name>A0ABR8ZBP2_9FLAO</name>
<gene>
    <name evidence="1" type="ORF">IC610_09495</name>
</gene>
<protein>
    <submittedName>
        <fullName evidence="1">Uncharacterized protein</fullName>
    </submittedName>
</protein>
<proteinExistence type="predicted"/>
<dbReference type="RefSeq" id="WP_191736643.1">
    <property type="nucleotide sequence ID" value="NZ_JACYFS010000002.1"/>
</dbReference>
<evidence type="ECO:0000313" key="2">
    <source>
        <dbReference type="Proteomes" id="UP000637299"/>
    </source>
</evidence>
<keyword evidence="2" id="KW-1185">Reference proteome</keyword>